<reference evidence="3" key="1">
    <citation type="submission" date="2019-04" db="EMBL/GenBank/DDBJ databases">
        <title>Sequencing of skin fungus with MAO and IRED activity.</title>
        <authorList>
            <person name="Marsaioli A.J."/>
            <person name="Bonatto J.M.C."/>
            <person name="Reis Junior O."/>
        </authorList>
    </citation>
    <scope>NUCLEOTIDE SEQUENCE</scope>
    <source>
        <strain evidence="3">28M1</strain>
    </source>
</reference>
<dbReference type="EMBL" id="SWKV01000074">
    <property type="protein sequence ID" value="KAF3033896.1"/>
    <property type="molecule type" value="Genomic_DNA"/>
</dbReference>
<evidence type="ECO:0000313" key="3">
    <source>
        <dbReference type="EMBL" id="KAF3033896.1"/>
    </source>
</evidence>
<feature type="compositionally biased region" description="Polar residues" evidence="1">
    <location>
        <begin position="214"/>
        <end position="224"/>
    </location>
</feature>
<dbReference type="Proteomes" id="UP000758155">
    <property type="component" value="Unassembled WGS sequence"/>
</dbReference>
<keyword evidence="2" id="KW-0812">Transmembrane</keyword>
<organism evidence="3 4">
    <name type="scientific">Didymella heteroderae</name>
    <dbReference type="NCBI Taxonomy" id="1769908"/>
    <lineage>
        <taxon>Eukaryota</taxon>
        <taxon>Fungi</taxon>
        <taxon>Dikarya</taxon>
        <taxon>Ascomycota</taxon>
        <taxon>Pezizomycotina</taxon>
        <taxon>Dothideomycetes</taxon>
        <taxon>Pleosporomycetidae</taxon>
        <taxon>Pleosporales</taxon>
        <taxon>Pleosporineae</taxon>
        <taxon>Didymellaceae</taxon>
        <taxon>Didymella</taxon>
    </lineage>
</organism>
<sequence>MAPPSAALKHGTFDVVGGVKPFTSVACDTSIPQSLVLTCFVAFIVYNVAFLFDIDLPAIINFSTTAYRTIIKWIGIIRQNDIRAIFLATANSSGNWIKDTYRSNMYAHAFHTGLKHMVSTRSEHLGRTILVDVVIVPDAGSLALIRGLPSNVSGPELRRYLESILFIQYHNANYDVDRAPAQPDSDDPEETPIDTSCPDLWNGTCVRPKKDSMDTLSTSGIDTPSSDTSASSASAIEFDLEASTSGTESLALKDWTRSYGLQRRSSSCRAD</sequence>
<feature type="region of interest" description="Disordered" evidence="1">
    <location>
        <begin position="211"/>
        <end position="232"/>
    </location>
</feature>
<evidence type="ECO:0000256" key="1">
    <source>
        <dbReference type="SAM" id="MobiDB-lite"/>
    </source>
</evidence>
<dbReference type="AlphaFoldDB" id="A0A9P5BXL4"/>
<evidence type="ECO:0000313" key="4">
    <source>
        <dbReference type="Proteomes" id="UP000758155"/>
    </source>
</evidence>
<feature type="transmembrane region" description="Helical" evidence="2">
    <location>
        <begin position="31"/>
        <end position="52"/>
    </location>
</feature>
<keyword evidence="2" id="KW-1133">Transmembrane helix</keyword>
<proteinExistence type="predicted"/>
<gene>
    <name evidence="3" type="ORF">E8E12_004264</name>
</gene>
<comment type="caution">
    <text evidence="3">The sequence shown here is derived from an EMBL/GenBank/DDBJ whole genome shotgun (WGS) entry which is preliminary data.</text>
</comment>
<protein>
    <submittedName>
        <fullName evidence="3">Uncharacterized protein</fullName>
    </submittedName>
</protein>
<name>A0A9P5BXL4_9PLEO</name>
<accession>A0A9P5BXL4</accession>
<feature type="region of interest" description="Disordered" evidence="1">
    <location>
        <begin position="177"/>
        <end position="198"/>
    </location>
</feature>
<dbReference type="OrthoDB" id="3772830at2759"/>
<keyword evidence="4" id="KW-1185">Reference proteome</keyword>
<keyword evidence="2" id="KW-0472">Membrane</keyword>
<evidence type="ECO:0000256" key="2">
    <source>
        <dbReference type="SAM" id="Phobius"/>
    </source>
</evidence>